<dbReference type="GO" id="GO:0016757">
    <property type="term" value="F:glycosyltransferase activity"/>
    <property type="evidence" value="ECO:0007669"/>
    <property type="project" value="UniProtKB-KW"/>
</dbReference>
<dbReference type="SUPFAM" id="SSF53448">
    <property type="entry name" value="Nucleotide-diphospho-sugar transferases"/>
    <property type="match status" value="1"/>
</dbReference>
<proteinExistence type="predicted"/>
<evidence type="ECO:0000256" key="3">
    <source>
        <dbReference type="ARBA" id="ARBA00022989"/>
    </source>
</evidence>
<dbReference type="Pfam" id="PF04138">
    <property type="entry name" value="GtrA_DPMS_TM"/>
    <property type="match status" value="1"/>
</dbReference>
<keyword evidence="8" id="KW-0808">Transferase</keyword>
<dbReference type="GO" id="GO:0006487">
    <property type="term" value="P:protein N-linked glycosylation"/>
    <property type="evidence" value="ECO:0007669"/>
    <property type="project" value="TreeGrafter"/>
</dbReference>
<dbReference type="CDD" id="cd04179">
    <property type="entry name" value="DPM_DPG-synthase_like"/>
    <property type="match status" value="1"/>
</dbReference>
<keyword evidence="8" id="KW-0328">Glycosyltransferase</keyword>
<feature type="transmembrane region" description="Helical" evidence="5">
    <location>
        <begin position="234"/>
        <end position="258"/>
    </location>
</feature>
<dbReference type="EMBL" id="PVTO01000011">
    <property type="protein sequence ID" value="PRY82498.1"/>
    <property type="molecule type" value="Genomic_DNA"/>
</dbReference>
<gene>
    <name evidence="8" type="ORF">CLV38_11148</name>
</gene>
<evidence type="ECO:0000256" key="4">
    <source>
        <dbReference type="ARBA" id="ARBA00023136"/>
    </source>
</evidence>
<dbReference type="Proteomes" id="UP000238205">
    <property type="component" value="Unassembled WGS sequence"/>
</dbReference>
<evidence type="ECO:0000256" key="1">
    <source>
        <dbReference type="ARBA" id="ARBA00004141"/>
    </source>
</evidence>
<dbReference type="OrthoDB" id="9810303at2"/>
<name>A0A2T0W714_9LACT</name>
<comment type="subcellular location">
    <subcellularLocation>
        <location evidence="1">Membrane</location>
        <topology evidence="1">Multi-pass membrane protein</topology>
    </subcellularLocation>
</comment>
<dbReference type="AlphaFoldDB" id="A0A2T0W714"/>
<evidence type="ECO:0000313" key="8">
    <source>
        <dbReference type="EMBL" id="PRY82498.1"/>
    </source>
</evidence>
<dbReference type="RefSeq" id="WP_106193301.1">
    <property type="nucleotide sequence ID" value="NZ_PVTO01000011.1"/>
</dbReference>
<protein>
    <submittedName>
        <fullName evidence="8">Dolichol-phosphate mannosyltransferase</fullName>
    </submittedName>
</protein>
<organism evidence="8 9">
    <name type="scientific">Alkalibacterium olivapovliticus</name>
    <dbReference type="NCBI Taxonomy" id="99907"/>
    <lineage>
        <taxon>Bacteria</taxon>
        <taxon>Bacillati</taxon>
        <taxon>Bacillota</taxon>
        <taxon>Bacilli</taxon>
        <taxon>Lactobacillales</taxon>
        <taxon>Carnobacteriaceae</taxon>
        <taxon>Alkalibacterium</taxon>
    </lineage>
</organism>
<sequence>MKNCVIVIPVLNPGNGFIEYVKSLSSEDFKSIIIINDGSSEEKQPIFDECEQIENVRILQHAVNLGKGRALKSAFNYILNETDLCQANGVITVDADGQHTMSDVLMLCRELSGEGNKLILGVRSFDNENVPTPNRLGNTITRKLFNLLYGKHITDTQTGLRGFSLDVLPHLIDLEGERFNYETNVLIAAVRKKLTIEEIPIDTVYINENESSHFRPFQDSFEIYWLLLKNFIKFMGVSITSFLIDISLFQLFVFILRFTFDRRRIVIATVLARAGSSLFNYSMNRSFVFKSKKKWNKTIIGYYLLVIAEGALSAGSVYLLYRLTGFREVLLKVGVDLVIFLISYRIQKLVVFKD</sequence>
<reference evidence="8 9" key="1">
    <citation type="submission" date="2018-03" db="EMBL/GenBank/DDBJ databases">
        <title>Genomic Encyclopedia of Archaeal and Bacterial Type Strains, Phase II (KMG-II): from individual species to whole genera.</title>
        <authorList>
            <person name="Goeker M."/>
        </authorList>
    </citation>
    <scope>NUCLEOTIDE SEQUENCE [LARGE SCALE GENOMIC DNA]</scope>
    <source>
        <strain evidence="8 9">DSM 13175</strain>
    </source>
</reference>
<feature type="domain" description="GtrA/DPMS transmembrane" evidence="7">
    <location>
        <begin position="233"/>
        <end position="352"/>
    </location>
</feature>
<evidence type="ECO:0000256" key="5">
    <source>
        <dbReference type="SAM" id="Phobius"/>
    </source>
</evidence>
<evidence type="ECO:0000259" key="6">
    <source>
        <dbReference type="Pfam" id="PF00535"/>
    </source>
</evidence>
<dbReference type="InterPro" id="IPR001173">
    <property type="entry name" value="Glyco_trans_2-like"/>
</dbReference>
<comment type="caution">
    <text evidence="8">The sequence shown here is derived from an EMBL/GenBank/DDBJ whole genome shotgun (WGS) entry which is preliminary data.</text>
</comment>
<keyword evidence="4 5" id="KW-0472">Membrane</keyword>
<dbReference type="Pfam" id="PF00535">
    <property type="entry name" value="Glycos_transf_2"/>
    <property type="match status" value="1"/>
</dbReference>
<dbReference type="PANTHER" id="PTHR10859">
    <property type="entry name" value="GLYCOSYL TRANSFERASE"/>
    <property type="match status" value="1"/>
</dbReference>
<dbReference type="InterPro" id="IPR029044">
    <property type="entry name" value="Nucleotide-diphossugar_trans"/>
</dbReference>
<keyword evidence="3 5" id="KW-1133">Transmembrane helix</keyword>
<dbReference type="GO" id="GO:0000271">
    <property type="term" value="P:polysaccharide biosynthetic process"/>
    <property type="evidence" value="ECO:0007669"/>
    <property type="project" value="InterPro"/>
</dbReference>
<accession>A0A2T0W714</accession>
<keyword evidence="2 5" id="KW-0812">Transmembrane</keyword>
<feature type="transmembrane region" description="Helical" evidence="5">
    <location>
        <begin position="302"/>
        <end position="323"/>
    </location>
</feature>
<dbReference type="InterPro" id="IPR007267">
    <property type="entry name" value="GtrA_DPMS_TM"/>
</dbReference>
<keyword evidence="9" id="KW-1185">Reference proteome</keyword>
<dbReference type="PANTHER" id="PTHR10859:SF114">
    <property type="entry name" value="DOLICHOL-PHOSPHATE MANNOSYLTRANSFERASE"/>
    <property type="match status" value="1"/>
</dbReference>
<dbReference type="Gene3D" id="3.90.550.10">
    <property type="entry name" value="Spore Coat Polysaccharide Biosynthesis Protein SpsA, Chain A"/>
    <property type="match status" value="1"/>
</dbReference>
<dbReference type="GO" id="GO:0016020">
    <property type="term" value="C:membrane"/>
    <property type="evidence" value="ECO:0007669"/>
    <property type="project" value="UniProtKB-SubCell"/>
</dbReference>
<feature type="domain" description="Glycosyltransferase 2-like" evidence="6">
    <location>
        <begin position="6"/>
        <end position="168"/>
    </location>
</feature>
<evidence type="ECO:0000256" key="2">
    <source>
        <dbReference type="ARBA" id="ARBA00022692"/>
    </source>
</evidence>
<evidence type="ECO:0000259" key="7">
    <source>
        <dbReference type="Pfam" id="PF04138"/>
    </source>
</evidence>
<evidence type="ECO:0000313" key="9">
    <source>
        <dbReference type="Proteomes" id="UP000238205"/>
    </source>
</evidence>